<dbReference type="InterPro" id="IPR017938">
    <property type="entry name" value="Riboflavin_synthase-like_b-brl"/>
</dbReference>
<dbReference type="PROSITE" id="PS00197">
    <property type="entry name" value="2FE2S_FER_1"/>
    <property type="match status" value="1"/>
</dbReference>
<dbReference type="GO" id="GO:0010124">
    <property type="term" value="P:phenylacetate catabolic process"/>
    <property type="evidence" value="ECO:0007669"/>
    <property type="project" value="InterPro"/>
</dbReference>
<keyword evidence="7" id="KW-0408">Iron</keyword>
<keyword evidence="3" id="KW-0001">2Fe-2S</keyword>
<dbReference type="Proteomes" id="UP000244384">
    <property type="component" value="Chromosome"/>
</dbReference>
<dbReference type="InterPro" id="IPR050415">
    <property type="entry name" value="MRET"/>
</dbReference>
<dbReference type="InterPro" id="IPR006058">
    <property type="entry name" value="2Fe2S_fd_BS"/>
</dbReference>
<dbReference type="AlphaFoldDB" id="A0A2S0WQX5"/>
<evidence type="ECO:0000313" key="9">
    <source>
        <dbReference type="EMBL" id="AWB93736.1"/>
    </source>
</evidence>
<dbReference type="RefSeq" id="WP_108580390.1">
    <property type="nucleotide sequence ID" value="NZ_CP026952.1"/>
</dbReference>
<dbReference type="GO" id="GO:0051537">
    <property type="term" value="F:2 iron, 2 sulfur cluster binding"/>
    <property type="evidence" value="ECO:0007669"/>
    <property type="project" value="UniProtKB-KW"/>
</dbReference>
<comment type="cofactor">
    <cofactor evidence="1">
        <name>FAD</name>
        <dbReference type="ChEBI" id="CHEBI:57692"/>
    </cofactor>
</comment>
<dbReference type="GO" id="GO:0050660">
    <property type="term" value="F:flavin adenine dinucleotide binding"/>
    <property type="evidence" value="ECO:0007669"/>
    <property type="project" value="TreeGrafter"/>
</dbReference>
<keyword evidence="5" id="KW-0274">FAD</keyword>
<reference evidence="10" key="1">
    <citation type="submission" date="2018-01" db="EMBL/GenBank/DDBJ databases">
        <authorList>
            <person name="Li J."/>
        </authorList>
    </citation>
    <scope>NUCLEOTIDE SEQUENCE [LARGE SCALE GENOMIC DNA]</scope>
    <source>
        <strain evidence="10">592</strain>
    </source>
</reference>
<dbReference type="PRINTS" id="PR00410">
    <property type="entry name" value="PHEHYDRXLASE"/>
</dbReference>
<evidence type="ECO:0000256" key="1">
    <source>
        <dbReference type="ARBA" id="ARBA00001974"/>
    </source>
</evidence>
<dbReference type="CDD" id="cd06214">
    <property type="entry name" value="PA_degradation_oxidoreductase_like"/>
    <property type="match status" value="1"/>
</dbReference>
<evidence type="ECO:0000256" key="8">
    <source>
        <dbReference type="ARBA" id="ARBA00023014"/>
    </source>
</evidence>
<dbReference type="KEGG" id="aez:C3E78_16800"/>
<dbReference type="GO" id="GO:0046872">
    <property type="term" value="F:metal ion binding"/>
    <property type="evidence" value="ECO:0007669"/>
    <property type="project" value="UniProtKB-KW"/>
</dbReference>
<dbReference type="InterPro" id="IPR039261">
    <property type="entry name" value="FNR_nucleotide-bd"/>
</dbReference>
<dbReference type="Gene3D" id="3.10.20.30">
    <property type="match status" value="1"/>
</dbReference>
<accession>A0A5F2ELS3</accession>
<dbReference type="PANTHER" id="PTHR47354:SF8">
    <property type="entry name" value="1,2-PHENYLACETYL-COA EPOXIDASE, SUBUNIT E"/>
    <property type="match status" value="1"/>
</dbReference>
<proteinExistence type="predicted"/>
<keyword evidence="8" id="KW-0411">Iron-sulfur</keyword>
<gene>
    <name evidence="9" type="primary">paaK</name>
    <name evidence="9" type="ORF">C3E78_16800</name>
</gene>
<dbReference type="GO" id="GO:0016491">
    <property type="term" value="F:oxidoreductase activity"/>
    <property type="evidence" value="ECO:0007669"/>
    <property type="project" value="UniProtKB-KW"/>
</dbReference>
<dbReference type="Gene3D" id="3.40.50.80">
    <property type="entry name" value="Nucleotide-binding domain of ferredoxin-NADP reductase (FNR) module"/>
    <property type="match status" value="1"/>
</dbReference>
<dbReference type="SUPFAM" id="SSF54292">
    <property type="entry name" value="2Fe-2S ferredoxin-like"/>
    <property type="match status" value="1"/>
</dbReference>
<dbReference type="InterPro" id="IPR036010">
    <property type="entry name" value="2Fe-2S_ferredoxin-like_sf"/>
</dbReference>
<evidence type="ECO:0000256" key="7">
    <source>
        <dbReference type="ARBA" id="ARBA00023004"/>
    </source>
</evidence>
<name>A0A2S0WQX5_9ACTN</name>
<protein>
    <submittedName>
        <fullName evidence="9">Phenylacetate-CoA oxygenase/reductase subunit PaaK</fullName>
    </submittedName>
</protein>
<dbReference type="Pfam" id="PF00970">
    <property type="entry name" value="FAD_binding_6"/>
    <property type="match status" value="1"/>
</dbReference>
<evidence type="ECO:0000256" key="6">
    <source>
        <dbReference type="ARBA" id="ARBA00023002"/>
    </source>
</evidence>
<dbReference type="InterPro" id="IPR001041">
    <property type="entry name" value="2Fe-2S_ferredoxin-type"/>
</dbReference>
<dbReference type="NCBIfam" id="TIGR02160">
    <property type="entry name" value="PA_CoA_Oxy5"/>
    <property type="match status" value="1"/>
</dbReference>
<dbReference type="OrthoDB" id="9796486at2"/>
<dbReference type="InterPro" id="IPR012675">
    <property type="entry name" value="Beta-grasp_dom_sf"/>
</dbReference>
<dbReference type="CDD" id="cd00207">
    <property type="entry name" value="fer2"/>
    <property type="match status" value="1"/>
</dbReference>
<dbReference type="PROSITE" id="PS51384">
    <property type="entry name" value="FAD_FR"/>
    <property type="match status" value="1"/>
</dbReference>
<keyword evidence="4" id="KW-0479">Metal-binding</keyword>
<evidence type="ECO:0000313" key="10">
    <source>
        <dbReference type="Proteomes" id="UP000244384"/>
    </source>
</evidence>
<dbReference type="SUPFAM" id="SSF52343">
    <property type="entry name" value="Ferredoxin reductase-like, C-terminal NADP-linked domain"/>
    <property type="match status" value="1"/>
</dbReference>
<evidence type="ECO:0000256" key="5">
    <source>
        <dbReference type="ARBA" id="ARBA00022827"/>
    </source>
</evidence>
<dbReference type="Pfam" id="PF00175">
    <property type="entry name" value="NAD_binding_1"/>
    <property type="match status" value="1"/>
</dbReference>
<dbReference type="InterPro" id="IPR017927">
    <property type="entry name" value="FAD-bd_FR_type"/>
</dbReference>
<keyword evidence="10" id="KW-1185">Reference proteome</keyword>
<dbReference type="PROSITE" id="PS51085">
    <property type="entry name" value="2FE2S_FER_2"/>
    <property type="match status" value="1"/>
</dbReference>
<evidence type="ECO:0000256" key="2">
    <source>
        <dbReference type="ARBA" id="ARBA00022630"/>
    </source>
</evidence>
<dbReference type="SUPFAM" id="SSF63380">
    <property type="entry name" value="Riboflavin synthase domain-like"/>
    <property type="match status" value="1"/>
</dbReference>
<accession>A0A2S0WQX5</accession>
<dbReference type="Gene3D" id="2.40.30.10">
    <property type="entry name" value="Translation factors"/>
    <property type="match status" value="1"/>
</dbReference>
<dbReference type="InterPro" id="IPR001433">
    <property type="entry name" value="OxRdtase_FAD/NAD-bd"/>
</dbReference>
<dbReference type="EMBL" id="CP026952">
    <property type="protein sequence ID" value="AWB93736.1"/>
    <property type="molecule type" value="Genomic_DNA"/>
</dbReference>
<dbReference type="Pfam" id="PF00111">
    <property type="entry name" value="Fer2"/>
    <property type="match status" value="1"/>
</dbReference>
<dbReference type="PANTHER" id="PTHR47354">
    <property type="entry name" value="NADH OXIDOREDUCTASE HCR"/>
    <property type="match status" value="1"/>
</dbReference>
<sequence>MTLDETAARRVAPARAAFHPLTVAAVERLTDDAAAVTFDVPAGLRDAFDFHAGQSLTLRRTIDGREHRRSYSICAPAGARPRIGVRTIPDGLFSSWLVHEVRPGDVIDVQTPTGSFRADPAEGGRHLCIAAGSGITPMLSIASTVLTHPDARVTLLYGNRTSGSVMFAEELADLKNRYGPRLDLVHVLSREPRDVELFSGRLETDRLRRLLSLLVPVDAVDHVWLCGPFAMIADSRSVLEELGVPARRVHFELFYVDEPPPELHRAEAVVTGDTSDVTIVLDGRSATAAMPRGESILDGASRTRNDLPFACKGGVCGTCRARLCDGEADMRRNYALEQAEVDQGFVLTCQTFPVSDQLTVDFDA</sequence>
<organism evidence="9 10">
    <name type="scientific">Aeromicrobium chenweiae</name>
    <dbReference type="NCBI Taxonomy" id="2079793"/>
    <lineage>
        <taxon>Bacteria</taxon>
        <taxon>Bacillati</taxon>
        <taxon>Actinomycetota</taxon>
        <taxon>Actinomycetes</taxon>
        <taxon>Propionibacteriales</taxon>
        <taxon>Nocardioidaceae</taxon>
        <taxon>Aeromicrobium</taxon>
    </lineage>
</organism>
<evidence type="ECO:0000256" key="3">
    <source>
        <dbReference type="ARBA" id="ARBA00022714"/>
    </source>
</evidence>
<keyword evidence="2" id="KW-0285">Flavoprotein</keyword>
<dbReference type="InterPro" id="IPR008333">
    <property type="entry name" value="Cbr1-like_FAD-bd_dom"/>
</dbReference>
<dbReference type="InterPro" id="IPR011884">
    <property type="entry name" value="PaaE"/>
</dbReference>
<keyword evidence="6" id="KW-0560">Oxidoreductase</keyword>
<evidence type="ECO:0000256" key="4">
    <source>
        <dbReference type="ARBA" id="ARBA00022723"/>
    </source>
</evidence>